<proteinExistence type="predicted"/>
<name>A0A0K0DF38_ANGCA</name>
<protein>
    <submittedName>
        <fullName evidence="2">ATPase domain-containing protein</fullName>
    </submittedName>
</protein>
<dbReference type="AlphaFoldDB" id="A0A0K0DF38"/>
<dbReference type="WBParaSite" id="ACAC_0000954301-mRNA-1">
    <property type="protein sequence ID" value="ACAC_0000954301-mRNA-1"/>
    <property type="gene ID" value="ACAC_0000954301"/>
</dbReference>
<dbReference type="STRING" id="6313.A0A0K0DF38"/>
<reference evidence="2" key="2">
    <citation type="submission" date="2017-02" db="UniProtKB">
        <authorList>
            <consortium name="WormBaseParasite"/>
        </authorList>
    </citation>
    <scope>IDENTIFICATION</scope>
</reference>
<organism evidence="1 2">
    <name type="scientific">Angiostrongylus cantonensis</name>
    <name type="common">Rat lungworm</name>
    <dbReference type="NCBI Taxonomy" id="6313"/>
    <lineage>
        <taxon>Eukaryota</taxon>
        <taxon>Metazoa</taxon>
        <taxon>Ecdysozoa</taxon>
        <taxon>Nematoda</taxon>
        <taxon>Chromadorea</taxon>
        <taxon>Rhabditida</taxon>
        <taxon>Rhabditina</taxon>
        <taxon>Rhabditomorpha</taxon>
        <taxon>Strongyloidea</taxon>
        <taxon>Metastrongylidae</taxon>
        <taxon>Angiostrongylus</taxon>
    </lineage>
</organism>
<reference evidence="1" key="1">
    <citation type="submission" date="2012-09" db="EMBL/GenBank/DDBJ databases">
        <authorList>
            <person name="Martin A.A."/>
        </authorList>
    </citation>
    <scope>NUCLEOTIDE SEQUENCE</scope>
</reference>
<dbReference type="Proteomes" id="UP000035642">
    <property type="component" value="Unassembled WGS sequence"/>
</dbReference>
<keyword evidence="1" id="KW-1185">Reference proteome</keyword>
<accession>A0A0K0DF38</accession>
<evidence type="ECO:0000313" key="2">
    <source>
        <dbReference type="WBParaSite" id="ACAC_0000954301-mRNA-1"/>
    </source>
</evidence>
<evidence type="ECO:0000313" key="1">
    <source>
        <dbReference type="Proteomes" id="UP000035642"/>
    </source>
</evidence>
<sequence length="134" mass="15336">MKIYGKVSGNRLSVLPPELGALDLIGNKQVFRLEYNPWVANIQEQFDARGAQGVMDFIRSDQYKYFYGRQTSVLIVDSIATVFRGYLGKGDFQRWDRVLTILTNIAVHHNVAVSRLMTGIVLLKLLEFLTYYEA</sequence>